<dbReference type="CDD" id="cd17288">
    <property type="entry name" value="RMtype1_S_LlaAI06ORF1089P_TRD1-CR1_like"/>
    <property type="match status" value="1"/>
</dbReference>
<evidence type="ECO:0000256" key="4">
    <source>
        <dbReference type="ARBA" id="ARBA00038652"/>
    </source>
</evidence>
<dbReference type="Proteomes" id="UP001139722">
    <property type="component" value="Unassembled WGS sequence"/>
</dbReference>
<evidence type="ECO:0000256" key="3">
    <source>
        <dbReference type="ARBA" id="ARBA00023125"/>
    </source>
</evidence>
<dbReference type="InterPro" id="IPR044946">
    <property type="entry name" value="Restrct_endonuc_typeI_TRD_sf"/>
</dbReference>
<feature type="domain" description="Type I restriction modification DNA specificity" evidence="5">
    <location>
        <begin position="4"/>
        <end position="124"/>
    </location>
</feature>
<evidence type="ECO:0000259" key="5">
    <source>
        <dbReference type="Pfam" id="PF01420"/>
    </source>
</evidence>
<feature type="domain" description="Type I restriction modification DNA specificity" evidence="5">
    <location>
        <begin position="225"/>
        <end position="329"/>
    </location>
</feature>
<dbReference type="PANTHER" id="PTHR43140">
    <property type="entry name" value="TYPE-1 RESTRICTION ENZYME ECOKI SPECIFICITY PROTEIN"/>
    <property type="match status" value="1"/>
</dbReference>
<proteinExistence type="inferred from homology"/>
<dbReference type="PANTHER" id="PTHR43140:SF1">
    <property type="entry name" value="TYPE I RESTRICTION ENZYME ECOKI SPECIFICITY SUBUNIT"/>
    <property type="match status" value="1"/>
</dbReference>
<name>A0A9X2H3E4_9MICO</name>
<dbReference type="SUPFAM" id="SSF116734">
    <property type="entry name" value="DNA methylase specificity domain"/>
    <property type="match status" value="2"/>
</dbReference>
<dbReference type="EMBL" id="JAMZDY010000001">
    <property type="protein sequence ID" value="MCP2371990.1"/>
    <property type="molecule type" value="Genomic_DNA"/>
</dbReference>
<sequence length="371" mass="40900">MELEEGGYPVYGSGGEFRRASKYLFDGESVLFGRKGTIDRPLYVSGKFWTVDTMFYSIIDKTALVPRFAYYWATTLPFGAWATDTALPSMTSTAIKAAPIAVPPLDEQRAIADYLDRETAQIDAFIAKNEELIALLTERRAATVSRVVVQGLDPEVEMTATSLETLGRLPTTWTIERFSRVARIRGGLLKPDDARFEEWALIAPNHIESKTGRLLELVAATEQSAESGKYPVRAGDVIYSKIRPALAKAVIAPGDCLCSADMYAITTRTESVLANRFLRWQMLGKWFTEWATERSMRVAMPKVNQDTLNAAPIFVPPIAEQHRIVEYIEAEIGAADAAIGVARQSVELARERRSALISAAVTGKIDVGVVA</sequence>
<comment type="similarity">
    <text evidence="1">Belongs to the type-I restriction system S methylase family.</text>
</comment>
<keyword evidence="6" id="KW-0378">Hydrolase</keyword>
<evidence type="ECO:0000313" key="7">
    <source>
        <dbReference type="Proteomes" id="UP001139722"/>
    </source>
</evidence>
<protein>
    <submittedName>
        <fullName evidence="6">Type I restriction enzyme S subunit</fullName>
        <ecNumber evidence="6">3.1.21.3</ecNumber>
    </submittedName>
</protein>
<keyword evidence="7" id="KW-1185">Reference proteome</keyword>
<keyword evidence="2" id="KW-0680">Restriction system</keyword>
<dbReference type="AlphaFoldDB" id="A0A9X2H3E4"/>
<evidence type="ECO:0000256" key="2">
    <source>
        <dbReference type="ARBA" id="ARBA00022747"/>
    </source>
</evidence>
<comment type="subunit">
    <text evidence="4">The methyltransferase is composed of M and S polypeptides.</text>
</comment>
<keyword evidence="3" id="KW-0238">DNA-binding</keyword>
<dbReference type="EC" id="3.1.21.3" evidence="6"/>
<dbReference type="Gene3D" id="1.10.287.1120">
    <property type="entry name" value="Bipartite methylase S protein"/>
    <property type="match status" value="1"/>
</dbReference>
<evidence type="ECO:0000313" key="6">
    <source>
        <dbReference type="EMBL" id="MCP2371990.1"/>
    </source>
</evidence>
<dbReference type="InterPro" id="IPR051212">
    <property type="entry name" value="Type-I_RE_S_subunit"/>
</dbReference>
<dbReference type="Gene3D" id="3.90.220.20">
    <property type="entry name" value="DNA methylase specificity domains"/>
    <property type="match status" value="2"/>
</dbReference>
<dbReference type="GO" id="GO:0009035">
    <property type="term" value="F:type I site-specific deoxyribonuclease activity"/>
    <property type="evidence" value="ECO:0007669"/>
    <property type="project" value="UniProtKB-EC"/>
</dbReference>
<gene>
    <name evidence="6" type="ORF">BJ978_002666</name>
</gene>
<dbReference type="GO" id="GO:0003677">
    <property type="term" value="F:DNA binding"/>
    <property type="evidence" value="ECO:0007669"/>
    <property type="project" value="UniProtKB-KW"/>
</dbReference>
<organism evidence="6 7">
    <name type="scientific">Agromyces terreus</name>
    <dbReference type="NCBI Taxonomy" id="424795"/>
    <lineage>
        <taxon>Bacteria</taxon>
        <taxon>Bacillati</taxon>
        <taxon>Actinomycetota</taxon>
        <taxon>Actinomycetes</taxon>
        <taxon>Micrococcales</taxon>
        <taxon>Microbacteriaceae</taxon>
        <taxon>Agromyces</taxon>
    </lineage>
</organism>
<comment type="caution">
    <text evidence="6">The sequence shown here is derived from an EMBL/GenBank/DDBJ whole genome shotgun (WGS) entry which is preliminary data.</text>
</comment>
<accession>A0A9X2H3E4</accession>
<dbReference type="GO" id="GO:0009307">
    <property type="term" value="P:DNA restriction-modification system"/>
    <property type="evidence" value="ECO:0007669"/>
    <property type="project" value="UniProtKB-KW"/>
</dbReference>
<evidence type="ECO:0000256" key="1">
    <source>
        <dbReference type="ARBA" id="ARBA00010923"/>
    </source>
</evidence>
<dbReference type="Pfam" id="PF01420">
    <property type="entry name" value="Methylase_S"/>
    <property type="match status" value="2"/>
</dbReference>
<reference evidence="6" key="1">
    <citation type="submission" date="2022-06" db="EMBL/GenBank/DDBJ databases">
        <title>Sequencing the genomes of 1000 actinobacteria strains.</title>
        <authorList>
            <person name="Klenk H.-P."/>
        </authorList>
    </citation>
    <scope>NUCLEOTIDE SEQUENCE</scope>
    <source>
        <strain evidence="6">DSM 22016</strain>
    </source>
</reference>
<dbReference type="InterPro" id="IPR000055">
    <property type="entry name" value="Restrct_endonuc_typeI_TRD"/>
</dbReference>